<dbReference type="SUPFAM" id="SSF55909">
    <property type="entry name" value="Pentein"/>
    <property type="match status" value="1"/>
</dbReference>
<dbReference type="AlphaFoldDB" id="A0A8J4H0M4"/>
<dbReference type="PANTHER" id="PTHR47271">
    <property type="entry name" value="ARGININE DEIMINASE"/>
    <property type="match status" value="1"/>
</dbReference>
<dbReference type="Pfam" id="PF19420">
    <property type="entry name" value="DDAH_eukar"/>
    <property type="match status" value="1"/>
</dbReference>
<dbReference type="PANTHER" id="PTHR47271:SF2">
    <property type="entry name" value="ARGININE DEIMINASE"/>
    <property type="match status" value="1"/>
</dbReference>
<keyword evidence="2" id="KW-1185">Reference proteome</keyword>
<accession>A0A8J4H0M4</accession>
<comment type="caution">
    <text evidence="1">The sequence shown here is derived from an EMBL/GenBank/DDBJ whole genome shotgun (WGS) entry which is preliminary data.</text>
</comment>
<dbReference type="GO" id="GO:0016990">
    <property type="term" value="F:arginine deiminase activity"/>
    <property type="evidence" value="ECO:0007669"/>
    <property type="project" value="TreeGrafter"/>
</dbReference>
<dbReference type="EMBL" id="BOVK01000018">
    <property type="protein sequence ID" value="GIQ68728.1"/>
    <property type="molecule type" value="Genomic_DNA"/>
</dbReference>
<dbReference type="Gene3D" id="3.75.10.10">
    <property type="entry name" value="L-arginine/glycine Amidinotransferase, Chain A"/>
    <property type="match status" value="1"/>
</dbReference>
<gene>
    <name evidence="1" type="ORF">XYCOK13_15520</name>
</gene>
<name>A0A8J4H0M4_9BACL</name>
<sequence>MDLPSKYGSRKLVKEPFQHQQLLRDIWGEAWGVSNEVGQIKKALMHRPGTEVEQLHSGASQIESGPVLLQSIKGQSRQDRGTEKKPSLERLVSQWEGVRQALQHEGIDVVEQKDSRQPWPEQLYTRDLGMVIPGGVILSRLALYIRYGEIRATAETLGHLGVPILGAVQGTGFAEGGSFAMLDDRTAVIGRSERVNPAGIEQIRHILAIQHIELLVVDLPASIIHLDEAFMMVDYHKALVNTALLPYWFLDELKCRGIEMLHVDPQDPPLTINALAVAPGRVIMADSGKRTIDLLDRHGVSVIAVEADEIFKLGGGIHCMILPLIRE</sequence>
<proteinExistence type="predicted"/>
<dbReference type="GO" id="GO:0019546">
    <property type="term" value="P:L-arginine deiminase pathway"/>
    <property type="evidence" value="ECO:0007669"/>
    <property type="project" value="TreeGrafter"/>
</dbReference>
<organism evidence="1 2">
    <name type="scientific">Xylanibacillus composti</name>
    <dbReference type="NCBI Taxonomy" id="1572762"/>
    <lineage>
        <taxon>Bacteria</taxon>
        <taxon>Bacillati</taxon>
        <taxon>Bacillota</taxon>
        <taxon>Bacilli</taxon>
        <taxon>Bacillales</taxon>
        <taxon>Paenibacillaceae</taxon>
        <taxon>Xylanibacillus</taxon>
    </lineage>
</organism>
<dbReference type="RefSeq" id="WP_213411382.1">
    <property type="nucleotide sequence ID" value="NZ_BOVK01000018.1"/>
</dbReference>
<evidence type="ECO:0000313" key="2">
    <source>
        <dbReference type="Proteomes" id="UP000677918"/>
    </source>
</evidence>
<reference evidence="1" key="1">
    <citation type="submission" date="2021-04" db="EMBL/GenBank/DDBJ databases">
        <title>Draft genome sequence of Xylanibacillus composti strain K13.</title>
        <authorList>
            <person name="Uke A."/>
            <person name="Chhe C."/>
            <person name="Baramee S."/>
            <person name="Kosugi A."/>
        </authorList>
    </citation>
    <scope>NUCLEOTIDE SEQUENCE</scope>
    <source>
        <strain evidence="1">K13</strain>
    </source>
</reference>
<protein>
    <submittedName>
        <fullName evidence="1">Nitrate reductase</fullName>
    </submittedName>
</protein>
<dbReference type="Proteomes" id="UP000677918">
    <property type="component" value="Unassembled WGS sequence"/>
</dbReference>
<evidence type="ECO:0000313" key="1">
    <source>
        <dbReference type="EMBL" id="GIQ68728.1"/>
    </source>
</evidence>